<reference evidence="1 2" key="1">
    <citation type="submission" date="2014-04" db="EMBL/GenBank/DDBJ databases">
        <authorList>
            <consortium name="DOE Joint Genome Institute"/>
            <person name="Kuo A."/>
            <person name="Kohler A."/>
            <person name="Costa M.D."/>
            <person name="Nagy L.G."/>
            <person name="Floudas D."/>
            <person name="Copeland A."/>
            <person name="Barry K.W."/>
            <person name="Cichocki N."/>
            <person name="Veneault-Fourrey C."/>
            <person name="LaButti K."/>
            <person name="Lindquist E.A."/>
            <person name="Lipzen A."/>
            <person name="Lundell T."/>
            <person name="Morin E."/>
            <person name="Murat C."/>
            <person name="Sun H."/>
            <person name="Tunlid A."/>
            <person name="Henrissat B."/>
            <person name="Grigoriev I.V."/>
            <person name="Hibbett D.S."/>
            <person name="Martin F."/>
            <person name="Nordberg H.P."/>
            <person name="Cantor M.N."/>
            <person name="Hua S.X."/>
        </authorList>
    </citation>
    <scope>NUCLEOTIDE SEQUENCE [LARGE SCALE GENOMIC DNA]</scope>
    <source>
        <strain evidence="1 2">Marx 270</strain>
    </source>
</reference>
<name>A0A0C3JZT7_PISTI</name>
<dbReference type="EMBL" id="KN831944">
    <property type="protein sequence ID" value="KIO14668.1"/>
    <property type="molecule type" value="Genomic_DNA"/>
</dbReference>
<evidence type="ECO:0000313" key="2">
    <source>
        <dbReference type="Proteomes" id="UP000054217"/>
    </source>
</evidence>
<reference evidence="2" key="2">
    <citation type="submission" date="2015-01" db="EMBL/GenBank/DDBJ databases">
        <title>Evolutionary Origins and Diversification of the Mycorrhizal Mutualists.</title>
        <authorList>
            <consortium name="DOE Joint Genome Institute"/>
            <consortium name="Mycorrhizal Genomics Consortium"/>
            <person name="Kohler A."/>
            <person name="Kuo A."/>
            <person name="Nagy L.G."/>
            <person name="Floudas D."/>
            <person name="Copeland A."/>
            <person name="Barry K.W."/>
            <person name="Cichocki N."/>
            <person name="Veneault-Fourrey C."/>
            <person name="LaButti K."/>
            <person name="Lindquist E.A."/>
            <person name="Lipzen A."/>
            <person name="Lundell T."/>
            <person name="Morin E."/>
            <person name="Murat C."/>
            <person name="Riley R."/>
            <person name="Ohm R."/>
            <person name="Sun H."/>
            <person name="Tunlid A."/>
            <person name="Henrissat B."/>
            <person name="Grigoriev I.V."/>
            <person name="Hibbett D.S."/>
            <person name="Martin F."/>
        </authorList>
    </citation>
    <scope>NUCLEOTIDE SEQUENCE [LARGE SCALE GENOMIC DNA]</scope>
    <source>
        <strain evidence="2">Marx 270</strain>
    </source>
</reference>
<sequence>MPISLQHISKVLQVSGETPANESKMLREKCRRDVKRNKHAPLNVMHDRYSSCDEGTHGFLW</sequence>
<dbReference type="InParanoid" id="A0A0C3JZT7"/>
<evidence type="ECO:0000313" key="1">
    <source>
        <dbReference type="EMBL" id="KIO14668.1"/>
    </source>
</evidence>
<accession>A0A0C3JZT7</accession>
<keyword evidence="2" id="KW-1185">Reference proteome</keyword>
<protein>
    <submittedName>
        <fullName evidence="1">Uncharacterized protein</fullName>
    </submittedName>
</protein>
<proteinExistence type="predicted"/>
<dbReference type="AlphaFoldDB" id="A0A0C3JZT7"/>
<dbReference type="Proteomes" id="UP000054217">
    <property type="component" value="Unassembled WGS sequence"/>
</dbReference>
<dbReference type="HOGENOM" id="CLU_2923598_0_0_1"/>
<gene>
    <name evidence="1" type="ORF">M404DRAFT_991425</name>
</gene>
<organism evidence="1 2">
    <name type="scientific">Pisolithus tinctorius Marx 270</name>
    <dbReference type="NCBI Taxonomy" id="870435"/>
    <lineage>
        <taxon>Eukaryota</taxon>
        <taxon>Fungi</taxon>
        <taxon>Dikarya</taxon>
        <taxon>Basidiomycota</taxon>
        <taxon>Agaricomycotina</taxon>
        <taxon>Agaricomycetes</taxon>
        <taxon>Agaricomycetidae</taxon>
        <taxon>Boletales</taxon>
        <taxon>Sclerodermatineae</taxon>
        <taxon>Pisolithaceae</taxon>
        <taxon>Pisolithus</taxon>
    </lineage>
</organism>